<evidence type="ECO:0000259" key="3">
    <source>
        <dbReference type="Pfam" id="PF07261"/>
    </source>
</evidence>
<feature type="region of interest" description="Disordered" evidence="2">
    <location>
        <begin position="272"/>
        <end position="292"/>
    </location>
</feature>
<dbReference type="Proteomes" id="UP001164803">
    <property type="component" value="Chromosome"/>
</dbReference>
<dbReference type="Pfam" id="PF07261">
    <property type="entry name" value="DnaB_2"/>
    <property type="match status" value="1"/>
</dbReference>
<gene>
    <name evidence="4" type="ORF">NZD86_11805</name>
</gene>
<comment type="similarity">
    <text evidence="1">Belongs to the DnaB/DnaD family.</text>
</comment>
<evidence type="ECO:0000256" key="2">
    <source>
        <dbReference type="SAM" id="MobiDB-lite"/>
    </source>
</evidence>
<dbReference type="Gene3D" id="1.10.10.630">
    <property type="entry name" value="DnaD domain-like"/>
    <property type="match status" value="1"/>
</dbReference>
<dbReference type="InterPro" id="IPR006343">
    <property type="entry name" value="DnaB/C_C"/>
</dbReference>
<name>A0ABY6YWV3_9BACL</name>
<evidence type="ECO:0000313" key="4">
    <source>
        <dbReference type="EMBL" id="WAH35014.1"/>
    </source>
</evidence>
<feature type="domain" description="DnaB/C C-terminal" evidence="3">
    <location>
        <begin position="210"/>
        <end position="261"/>
    </location>
</feature>
<organism evidence="4 5">
    <name type="scientific">Alicyclobacillus dauci</name>
    <dbReference type="NCBI Taxonomy" id="1475485"/>
    <lineage>
        <taxon>Bacteria</taxon>
        <taxon>Bacillati</taxon>
        <taxon>Bacillota</taxon>
        <taxon>Bacilli</taxon>
        <taxon>Bacillales</taxon>
        <taxon>Alicyclobacillaceae</taxon>
        <taxon>Alicyclobacillus</taxon>
    </lineage>
</organism>
<dbReference type="NCBIfam" id="TIGR01446">
    <property type="entry name" value="DnaD_dom"/>
    <property type="match status" value="1"/>
</dbReference>
<proteinExistence type="inferred from homology"/>
<reference evidence="4" key="1">
    <citation type="submission" date="2022-08" db="EMBL/GenBank/DDBJ databases">
        <title>Alicyclobacillus dauci DSM2870, complete genome.</title>
        <authorList>
            <person name="Wang Q."/>
            <person name="Cai R."/>
            <person name="Wang Z."/>
        </authorList>
    </citation>
    <scope>NUCLEOTIDE SEQUENCE</scope>
    <source>
        <strain evidence="4">DSM 28700</strain>
    </source>
</reference>
<sequence>MQLHNRQIKATFWKDPELVQWPRDLRWFYEGLIQLADDSGCLEDSPFAFKLELYPSPTDSDVTVEVIEGWRDHLVSTGKLVPYTSGNKQCLYLYNFQKHQVLKSPQQPDVPLPEWIEWAPYDSNPRAGKYTVNRDVLTEFLQSSYKPLLREVKRREEKLIQDQEKKQQGDTVLSALREMSATQEQKHSLSLSNDNRLAKVSRLYQESGMGQVNDTVKRFLLEWLDIYSDEWIENAFREAVLQNKRRPAYVNSILQNWTADGGMKITITTTATREAKSRHGPGERTEPSEYGEDVRDAFYRGWET</sequence>
<dbReference type="SUPFAM" id="SSF158499">
    <property type="entry name" value="DnaD domain-like"/>
    <property type="match status" value="1"/>
</dbReference>
<feature type="compositionally biased region" description="Basic and acidic residues" evidence="2">
    <location>
        <begin position="273"/>
        <end position="292"/>
    </location>
</feature>
<keyword evidence="5" id="KW-1185">Reference proteome</keyword>
<dbReference type="RefSeq" id="WP_268041801.1">
    <property type="nucleotide sequence ID" value="NZ_CP104064.1"/>
</dbReference>
<evidence type="ECO:0000313" key="5">
    <source>
        <dbReference type="Proteomes" id="UP001164803"/>
    </source>
</evidence>
<dbReference type="InterPro" id="IPR034829">
    <property type="entry name" value="DnaD-like_sf"/>
</dbReference>
<protein>
    <submittedName>
        <fullName evidence="4">DnaD domain protein</fullName>
    </submittedName>
</protein>
<accession>A0ABY6YWV3</accession>
<dbReference type="EMBL" id="CP104064">
    <property type="protein sequence ID" value="WAH35014.1"/>
    <property type="molecule type" value="Genomic_DNA"/>
</dbReference>
<evidence type="ECO:0000256" key="1">
    <source>
        <dbReference type="ARBA" id="ARBA00093462"/>
    </source>
</evidence>